<dbReference type="CDD" id="cd00027">
    <property type="entry name" value="BRCT"/>
    <property type="match status" value="1"/>
</dbReference>
<sequence>MPPRIKGVVKPLNGFVIAVCGRPGKFEDKKYTRNSFKNIINEFGGRFVETVTKTTTHIVATDASRDSKTVQLALDKREDLILMMPEWLIAIESGKKRLDAKDYTWPQSQTKSAKPNSVAKPKPPAEPKKTPAKPKPPAKSKKTPAEPKKTPAKPERAAAKPKPPAKSKKTPAEPKKTPAKPERAAAKPKPPAKSKKTPAEPKKTPAKPKPPAKPRKTPAKPKPAAKSETKAKAKPKRTAAEPKTSVEPLTEYDVWVDDSDLIYDAYLTQTSSVTNRDRVYCIQVMKDPESSTFKTRTKWGGVGKTPMYQVLGNGGYEEAVEIFKEKFKLKSGLDWENRFAVPIPEYYTYDRHYDGDDGATDHS</sequence>
<feature type="compositionally biased region" description="Basic residues" evidence="6">
    <location>
        <begin position="204"/>
        <end position="219"/>
    </location>
</feature>
<dbReference type="InterPro" id="IPR036420">
    <property type="entry name" value="BRCT_dom_sf"/>
</dbReference>
<reference evidence="9 10" key="1">
    <citation type="journal article" date="2020" name="bioRxiv">
        <title>A chromosome-scale genome assembly for the Fusarium oxysporum strain Fo5176 to establish a model Arabidopsis-fungal pathosystem.</title>
        <authorList>
            <person name="Fokkens L."/>
            <person name="Guo L."/>
            <person name="Dora S."/>
            <person name="Wang B."/>
            <person name="Ye K."/>
            <person name="Sanchez-Rodriguez C."/>
            <person name="Croll D."/>
        </authorList>
    </citation>
    <scope>NUCLEOTIDE SEQUENCE [LARGE SCALE GENOMIC DNA]</scope>
    <source>
        <strain evidence="9 10">Fo5176</strain>
    </source>
</reference>
<dbReference type="PANTHER" id="PTHR10459:SF60">
    <property type="entry name" value="POLY [ADP-RIBOSE] POLYMERASE 2"/>
    <property type="match status" value="1"/>
</dbReference>
<dbReference type="InterPro" id="IPR001357">
    <property type="entry name" value="BRCT_dom"/>
</dbReference>
<feature type="compositionally biased region" description="Basic and acidic residues" evidence="6">
    <location>
        <begin position="170"/>
        <end position="185"/>
    </location>
</feature>
<gene>
    <name evidence="9" type="ORF">HZS61_006293</name>
</gene>
<feature type="domain" description="WGR" evidence="8">
    <location>
        <begin position="251"/>
        <end position="347"/>
    </location>
</feature>
<dbReference type="PROSITE" id="PS50172">
    <property type="entry name" value="BRCT"/>
    <property type="match status" value="1"/>
</dbReference>
<dbReference type="GO" id="GO:0003950">
    <property type="term" value="F:NAD+ poly-ADP-ribosyltransferase activity"/>
    <property type="evidence" value="ECO:0007669"/>
    <property type="project" value="UniProtKB-EC"/>
</dbReference>
<feature type="compositionally biased region" description="Basic and acidic residues" evidence="6">
    <location>
        <begin position="143"/>
        <end position="158"/>
    </location>
</feature>
<keyword evidence="2" id="KW-0328">Glycosyltransferase</keyword>
<dbReference type="Pfam" id="PF00533">
    <property type="entry name" value="BRCT"/>
    <property type="match status" value="1"/>
</dbReference>
<dbReference type="InterPro" id="IPR008893">
    <property type="entry name" value="WGR_domain"/>
</dbReference>
<dbReference type="SMART" id="SM00292">
    <property type="entry name" value="BRCT"/>
    <property type="match status" value="1"/>
</dbReference>
<feature type="domain" description="BRCT" evidence="7">
    <location>
        <begin position="7"/>
        <end position="105"/>
    </location>
</feature>
<evidence type="ECO:0000256" key="1">
    <source>
        <dbReference type="ARBA" id="ARBA00012020"/>
    </source>
</evidence>
<keyword evidence="4" id="KW-0520">NAD</keyword>
<dbReference type="Gene3D" id="3.40.50.10190">
    <property type="entry name" value="BRCT domain"/>
    <property type="match status" value="1"/>
</dbReference>
<comment type="caution">
    <text evidence="9">The sequence shown here is derived from an EMBL/GenBank/DDBJ whole genome shotgun (WGS) entry which is preliminary data.</text>
</comment>
<dbReference type="SMART" id="SM00773">
    <property type="entry name" value="WGR"/>
    <property type="match status" value="1"/>
</dbReference>
<feature type="compositionally biased region" description="Polar residues" evidence="6">
    <location>
        <begin position="105"/>
        <end position="115"/>
    </location>
</feature>
<dbReference type="GO" id="GO:0005730">
    <property type="term" value="C:nucleolus"/>
    <property type="evidence" value="ECO:0007669"/>
    <property type="project" value="TreeGrafter"/>
</dbReference>
<evidence type="ECO:0000313" key="10">
    <source>
        <dbReference type="Proteomes" id="UP000593570"/>
    </source>
</evidence>
<evidence type="ECO:0000256" key="2">
    <source>
        <dbReference type="ARBA" id="ARBA00022676"/>
    </source>
</evidence>
<evidence type="ECO:0000256" key="6">
    <source>
        <dbReference type="SAM" id="MobiDB-lite"/>
    </source>
</evidence>
<dbReference type="GO" id="GO:1990404">
    <property type="term" value="F:NAD+-protein mono-ADP-ribosyltransferase activity"/>
    <property type="evidence" value="ECO:0007669"/>
    <property type="project" value="TreeGrafter"/>
</dbReference>
<name>A0A8H6LBE1_FUSOX</name>
<evidence type="ECO:0000256" key="5">
    <source>
        <dbReference type="ARBA" id="ARBA00033987"/>
    </source>
</evidence>
<keyword evidence="3" id="KW-0808">Transferase</keyword>
<evidence type="ECO:0000259" key="7">
    <source>
        <dbReference type="PROSITE" id="PS50172"/>
    </source>
</evidence>
<dbReference type="GO" id="GO:0070212">
    <property type="term" value="P:protein poly-ADP-ribosylation"/>
    <property type="evidence" value="ECO:0007669"/>
    <property type="project" value="TreeGrafter"/>
</dbReference>
<proteinExistence type="predicted"/>
<evidence type="ECO:0000313" key="9">
    <source>
        <dbReference type="EMBL" id="KAF6514037.1"/>
    </source>
</evidence>
<dbReference type="PANTHER" id="PTHR10459">
    <property type="entry name" value="DNA LIGASE"/>
    <property type="match status" value="1"/>
</dbReference>
<comment type="catalytic activity">
    <reaction evidence="5">
        <text>NAD(+) + (ADP-D-ribosyl)n-acceptor = nicotinamide + (ADP-D-ribosyl)n+1-acceptor + H(+).</text>
        <dbReference type="EC" id="2.4.2.30"/>
    </reaction>
</comment>
<dbReference type="EC" id="2.4.2.30" evidence="1"/>
<dbReference type="Pfam" id="PF05406">
    <property type="entry name" value="WGR"/>
    <property type="match status" value="1"/>
</dbReference>
<protein>
    <recommendedName>
        <fullName evidence="1">NAD(+) ADP-ribosyltransferase</fullName>
        <ecNumber evidence="1">2.4.2.30</ecNumber>
    </recommendedName>
</protein>
<accession>A0A8H6LBE1</accession>
<dbReference type="InterPro" id="IPR036930">
    <property type="entry name" value="WGR_dom_sf"/>
</dbReference>
<feature type="compositionally biased region" description="Basic residues" evidence="6">
    <location>
        <begin position="130"/>
        <end position="142"/>
    </location>
</feature>
<dbReference type="SUPFAM" id="SSF52113">
    <property type="entry name" value="BRCT domain"/>
    <property type="match status" value="1"/>
</dbReference>
<evidence type="ECO:0000256" key="3">
    <source>
        <dbReference type="ARBA" id="ARBA00022679"/>
    </source>
</evidence>
<dbReference type="PROSITE" id="PS51977">
    <property type="entry name" value="WGR"/>
    <property type="match status" value="1"/>
</dbReference>
<feature type="region of interest" description="Disordered" evidence="6">
    <location>
        <begin position="105"/>
        <end position="245"/>
    </location>
</feature>
<dbReference type="SUPFAM" id="SSF142921">
    <property type="entry name" value="WGR domain-like"/>
    <property type="match status" value="1"/>
</dbReference>
<dbReference type="GO" id="GO:0006302">
    <property type="term" value="P:double-strand break repair"/>
    <property type="evidence" value="ECO:0007669"/>
    <property type="project" value="TreeGrafter"/>
</dbReference>
<dbReference type="EMBL" id="JACDXP010000016">
    <property type="protein sequence ID" value="KAF6514037.1"/>
    <property type="molecule type" value="Genomic_DNA"/>
</dbReference>
<dbReference type="Proteomes" id="UP000593570">
    <property type="component" value="Unassembled WGS sequence"/>
</dbReference>
<dbReference type="InterPro" id="IPR050800">
    <property type="entry name" value="ARTD/PARP"/>
</dbReference>
<evidence type="ECO:0000259" key="8">
    <source>
        <dbReference type="PROSITE" id="PS51977"/>
    </source>
</evidence>
<evidence type="ECO:0000256" key="4">
    <source>
        <dbReference type="ARBA" id="ARBA00023027"/>
    </source>
</evidence>
<dbReference type="AlphaFoldDB" id="A0A8H6LBE1"/>
<organism evidence="9 10">
    <name type="scientific">Fusarium oxysporum f. sp. conglutinans</name>
    <dbReference type="NCBI Taxonomy" id="100902"/>
    <lineage>
        <taxon>Eukaryota</taxon>
        <taxon>Fungi</taxon>
        <taxon>Dikarya</taxon>
        <taxon>Ascomycota</taxon>
        <taxon>Pezizomycotina</taxon>
        <taxon>Sordariomycetes</taxon>
        <taxon>Hypocreomycetidae</taxon>
        <taxon>Hypocreales</taxon>
        <taxon>Nectriaceae</taxon>
        <taxon>Fusarium</taxon>
        <taxon>Fusarium oxysporum species complex</taxon>
    </lineage>
</organism>